<evidence type="ECO:0000313" key="3">
    <source>
        <dbReference type="Proteomes" id="UP000887566"/>
    </source>
</evidence>
<dbReference type="GO" id="GO:0051260">
    <property type="term" value="P:protein homooligomerization"/>
    <property type="evidence" value="ECO:0007669"/>
    <property type="project" value="InterPro"/>
</dbReference>
<feature type="compositionally biased region" description="Basic and acidic residues" evidence="1">
    <location>
        <begin position="315"/>
        <end position="332"/>
    </location>
</feature>
<feature type="compositionally biased region" description="Polar residues" evidence="1">
    <location>
        <begin position="303"/>
        <end position="312"/>
    </location>
</feature>
<feature type="compositionally biased region" description="Pro residues" evidence="1">
    <location>
        <begin position="117"/>
        <end position="126"/>
    </location>
</feature>
<evidence type="ECO:0000259" key="2">
    <source>
        <dbReference type="PROSITE" id="PS50108"/>
    </source>
</evidence>
<dbReference type="CDD" id="cd00132">
    <property type="entry name" value="CRIB"/>
    <property type="match status" value="1"/>
</dbReference>
<name>A0A914UK60_9BILA</name>
<dbReference type="InterPro" id="IPR003131">
    <property type="entry name" value="T1-type_BTB"/>
</dbReference>
<dbReference type="CDD" id="cd18316">
    <property type="entry name" value="BTB_POZ_KCTD-like"/>
    <property type="match status" value="1"/>
</dbReference>
<proteinExistence type="predicted"/>
<reference evidence="4" key="1">
    <citation type="submission" date="2022-11" db="UniProtKB">
        <authorList>
            <consortium name="WormBaseParasite"/>
        </authorList>
    </citation>
    <scope>IDENTIFICATION</scope>
</reference>
<accession>A0A914UK60</accession>
<dbReference type="PANTHER" id="PTHR14499">
    <property type="entry name" value="POTASSIUM CHANNEL TETRAMERIZATION DOMAIN-CONTAINING"/>
    <property type="match status" value="1"/>
</dbReference>
<dbReference type="InterPro" id="IPR000095">
    <property type="entry name" value="CRIB_dom"/>
</dbReference>
<feature type="region of interest" description="Disordered" evidence="1">
    <location>
        <begin position="210"/>
        <end position="236"/>
    </location>
</feature>
<dbReference type="Pfam" id="PF00786">
    <property type="entry name" value="PBD"/>
    <property type="match status" value="1"/>
</dbReference>
<feature type="compositionally biased region" description="Basic and acidic residues" evidence="1">
    <location>
        <begin position="132"/>
        <end position="147"/>
    </location>
</feature>
<feature type="domain" description="CRIB" evidence="2">
    <location>
        <begin position="168"/>
        <end position="181"/>
    </location>
</feature>
<dbReference type="WBParaSite" id="PSAMB.scaffold1050size36677.g10633.t1">
    <property type="protein sequence ID" value="PSAMB.scaffold1050size36677.g10633.t1"/>
    <property type="gene ID" value="PSAMB.scaffold1050size36677.g10633"/>
</dbReference>
<feature type="region of interest" description="Disordered" evidence="1">
    <location>
        <begin position="278"/>
        <end position="332"/>
    </location>
</feature>
<dbReference type="Gene3D" id="3.90.810.10">
    <property type="entry name" value="CRIB domain"/>
    <property type="match status" value="1"/>
</dbReference>
<keyword evidence="3" id="KW-1185">Reference proteome</keyword>
<dbReference type="AlphaFoldDB" id="A0A914UK60"/>
<dbReference type="InterPro" id="IPR011333">
    <property type="entry name" value="SKP1/BTB/POZ_sf"/>
</dbReference>
<evidence type="ECO:0000256" key="1">
    <source>
        <dbReference type="SAM" id="MobiDB-lite"/>
    </source>
</evidence>
<dbReference type="SMART" id="SM00225">
    <property type="entry name" value="BTB"/>
    <property type="match status" value="1"/>
</dbReference>
<dbReference type="PROSITE" id="PS50108">
    <property type="entry name" value="CRIB"/>
    <property type="match status" value="1"/>
</dbReference>
<organism evidence="3 4">
    <name type="scientific">Plectus sambesii</name>
    <dbReference type="NCBI Taxonomy" id="2011161"/>
    <lineage>
        <taxon>Eukaryota</taxon>
        <taxon>Metazoa</taxon>
        <taxon>Ecdysozoa</taxon>
        <taxon>Nematoda</taxon>
        <taxon>Chromadorea</taxon>
        <taxon>Plectida</taxon>
        <taxon>Plectina</taxon>
        <taxon>Plectoidea</taxon>
        <taxon>Plectidae</taxon>
        <taxon>Plectus</taxon>
    </lineage>
</organism>
<dbReference type="InterPro" id="IPR036936">
    <property type="entry name" value="CRIB_dom_sf"/>
</dbReference>
<dbReference type="InterPro" id="IPR000210">
    <property type="entry name" value="BTB/POZ_dom"/>
</dbReference>
<dbReference type="Proteomes" id="UP000887566">
    <property type="component" value="Unplaced"/>
</dbReference>
<sequence length="332" mass="37490">MAAPTPVTLDVEGRKFKTLVSTLTRVPGCYFNDIFRDDDWQLRLNAEGNLFIDRDAQLFPVILGYLRDGPHFPLPQDEYHLDRLEQEAKFYRLPELVDLVEKQKTYAALPLSSRRPTTPPPPPPIPSKSRMRSKEILRRSSADETKAQRKSSQRKLSANAKGLQKEDIGEPSNFVHVVHIGWQEQVPPRINNHHMKLESTVQAVLRAMGYNDSDTPSDSPDTQSTTVPRRSASESNAVRLSEIVEEEPIYNVVEGHGAKSVAHQVIFTHSSMEMLPESAPSESLIPPLPPRVKKRAPPIPTKPQKSLFSQTLEPDEPKPTVRLAKYEKMPNM</sequence>
<evidence type="ECO:0000313" key="4">
    <source>
        <dbReference type="WBParaSite" id="PSAMB.scaffold1050size36677.g10633.t1"/>
    </source>
</evidence>
<feature type="region of interest" description="Disordered" evidence="1">
    <location>
        <begin position="108"/>
        <end position="167"/>
    </location>
</feature>
<dbReference type="Pfam" id="PF02214">
    <property type="entry name" value="BTB_2"/>
    <property type="match status" value="1"/>
</dbReference>
<dbReference type="PANTHER" id="PTHR14499:SF141">
    <property type="entry name" value="PROTEIN CBG10153"/>
    <property type="match status" value="1"/>
</dbReference>
<protein>
    <submittedName>
        <fullName evidence="4">CRIB domain-containing protein</fullName>
    </submittedName>
</protein>
<dbReference type="Gene3D" id="3.30.710.10">
    <property type="entry name" value="Potassium Channel Kv1.1, Chain A"/>
    <property type="match status" value="1"/>
</dbReference>
<feature type="compositionally biased region" description="Low complexity" evidence="1">
    <location>
        <begin position="212"/>
        <end position="226"/>
    </location>
</feature>
<dbReference type="SUPFAM" id="SSF54695">
    <property type="entry name" value="POZ domain"/>
    <property type="match status" value="1"/>
</dbReference>